<feature type="transmembrane region" description="Helical" evidence="8">
    <location>
        <begin position="167"/>
        <end position="189"/>
    </location>
</feature>
<evidence type="ECO:0000313" key="10">
    <source>
        <dbReference type="EMBL" id="SUI75440.1"/>
    </source>
</evidence>
<dbReference type="Proteomes" id="UP000255061">
    <property type="component" value="Unassembled WGS sequence"/>
</dbReference>
<evidence type="ECO:0000259" key="9">
    <source>
        <dbReference type="Pfam" id="PF00482"/>
    </source>
</evidence>
<proteinExistence type="inferred from homology"/>
<evidence type="ECO:0000313" key="11">
    <source>
        <dbReference type="Proteomes" id="UP000255061"/>
    </source>
</evidence>
<protein>
    <submittedName>
        <fullName evidence="10">Cholera toxin secretion protein epsF</fullName>
    </submittedName>
</protein>
<keyword evidence="7 8" id="KW-0472">Membrane</keyword>
<dbReference type="PRINTS" id="PR00812">
    <property type="entry name" value="BCTERIALGSPF"/>
</dbReference>
<comment type="similarity">
    <text evidence="2">Belongs to the GSP F family.</text>
</comment>
<evidence type="ECO:0000256" key="4">
    <source>
        <dbReference type="ARBA" id="ARBA00022519"/>
    </source>
</evidence>
<keyword evidence="3" id="KW-1003">Cell membrane</keyword>
<reference evidence="10 11" key="1">
    <citation type="submission" date="2018-06" db="EMBL/GenBank/DDBJ databases">
        <authorList>
            <consortium name="Pathogen Informatics"/>
            <person name="Doyle S."/>
        </authorList>
    </citation>
    <scope>NUCLEOTIDE SEQUENCE [LARGE SCALE GENOMIC DNA]</scope>
    <source>
        <strain evidence="10 11">NCTC10736</strain>
    </source>
</reference>
<dbReference type="PANTHER" id="PTHR30012">
    <property type="entry name" value="GENERAL SECRETION PATHWAY PROTEIN"/>
    <property type="match status" value="1"/>
</dbReference>
<keyword evidence="6 8" id="KW-1133">Transmembrane helix</keyword>
<feature type="transmembrane region" description="Helical" evidence="8">
    <location>
        <begin position="372"/>
        <end position="395"/>
    </location>
</feature>
<evidence type="ECO:0000256" key="3">
    <source>
        <dbReference type="ARBA" id="ARBA00022475"/>
    </source>
</evidence>
<evidence type="ECO:0000256" key="5">
    <source>
        <dbReference type="ARBA" id="ARBA00022692"/>
    </source>
</evidence>
<dbReference type="Pfam" id="PF00482">
    <property type="entry name" value="T2SSF"/>
    <property type="match status" value="2"/>
</dbReference>
<organism evidence="10 11">
    <name type="scientific">Shewanella morhuae</name>
    <dbReference type="NCBI Taxonomy" id="365591"/>
    <lineage>
        <taxon>Bacteria</taxon>
        <taxon>Pseudomonadati</taxon>
        <taxon>Pseudomonadota</taxon>
        <taxon>Gammaproteobacteria</taxon>
        <taxon>Alteromonadales</taxon>
        <taxon>Shewanellaceae</taxon>
        <taxon>Shewanella</taxon>
    </lineage>
</organism>
<name>A0A380A6L4_9GAMM</name>
<gene>
    <name evidence="10" type="primary">epsF_1</name>
    <name evidence="10" type="ORF">NCTC10736_01710</name>
</gene>
<feature type="transmembrane region" description="Helical" evidence="8">
    <location>
        <begin position="219"/>
        <end position="238"/>
    </location>
</feature>
<dbReference type="FunFam" id="1.20.81.30:FF:000001">
    <property type="entry name" value="Type II secretion system protein F"/>
    <property type="match status" value="1"/>
</dbReference>
<dbReference type="InterPro" id="IPR003004">
    <property type="entry name" value="GspF/PilC"/>
</dbReference>
<dbReference type="RefSeq" id="WP_115405987.1">
    <property type="nucleotide sequence ID" value="NZ_UGYV01000001.1"/>
</dbReference>
<dbReference type="PANTHER" id="PTHR30012:SF0">
    <property type="entry name" value="TYPE II SECRETION SYSTEM PROTEIN F-RELATED"/>
    <property type="match status" value="1"/>
</dbReference>
<comment type="subcellular location">
    <subcellularLocation>
        <location evidence="1">Cell inner membrane</location>
        <topology evidence="1">Multi-pass membrane protein</topology>
    </subcellularLocation>
</comment>
<dbReference type="EMBL" id="UGYV01000001">
    <property type="protein sequence ID" value="SUI75440.1"/>
    <property type="molecule type" value="Genomic_DNA"/>
</dbReference>
<evidence type="ECO:0000256" key="6">
    <source>
        <dbReference type="ARBA" id="ARBA00022989"/>
    </source>
</evidence>
<dbReference type="GO" id="GO:0015628">
    <property type="term" value="P:protein secretion by the type II secretion system"/>
    <property type="evidence" value="ECO:0007669"/>
    <property type="project" value="TreeGrafter"/>
</dbReference>
<feature type="domain" description="Type II secretion system protein GspF" evidence="9">
    <location>
        <begin position="272"/>
        <end position="390"/>
    </location>
</feature>
<accession>A0A380A6L4</accession>
<keyword evidence="5 8" id="KW-0812">Transmembrane</keyword>
<keyword evidence="4" id="KW-0997">Cell inner membrane</keyword>
<evidence type="ECO:0000256" key="8">
    <source>
        <dbReference type="SAM" id="Phobius"/>
    </source>
</evidence>
<feature type="domain" description="Type II secretion system protein GspF" evidence="9">
    <location>
        <begin position="69"/>
        <end position="190"/>
    </location>
</feature>
<dbReference type="Gene3D" id="1.20.81.30">
    <property type="entry name" value="Type II secretion system (T2SS), domain F"/>
    <property type="match status" value="2"/>
</dbReference>
<dbReference type="GO" id="GO:0005886">
    <property type="term" value="C:plasma membrane"/>
    <property type="evidence" value="ECO:0007669"/>
    <property type="project" value="UniProtKB-SubCell"/>
</dbReference>
<evidence type="ECO:0000256" key="2">
    <source>
        <dbReference type="ARBA" id="ARBA00005745"/>
    </source>
</evidence>
<evidence type="ECO:0000256" key="1">
    <source>
        <dbReference type="ARBA" id="ARBA00004429"/>
    </source>
</evidence>
<dbReference type="InterPro" id="IPR042094">
    <property type="entry name" value="T2SS_GspF_sf"/>
</dbReference>
<evidence type="ECO:0000256" key="7">
    <source>
        <dbReference type="ARBA" id="ARBA00023136"/>
    </source>
</evidence>
<dbReference type="InterPro" id="IPR018076">
    <property type="entry name" value="T2SS_GspF_dom"/>
</dbReference>
<dbReference type="AlphaFoldDB" id="A0A380A6L4"/>
<sequence length="400" mass="44328">MKMFIYKAYDKAGAKIDGQIEAESHAVALSQLKNQGLLPSELKEYKESTGNFFGSSKKVSLAELEFLTAELSLLLSSGVRIDKGLDIIRRSKAQPALVRLLTSVSSGISKGQSLSQAMSEHNEVFDPLYINLVELGEASGQLPEIFAKLAEDLKFKRDLQRKIISSLTYPFIILAVCLLCIVFIFNFIVPKLSVIFSDPESLPWYTQALLGLSDWMQSYQILLGCGFLGAVFLGKQLFTQPKFVKGWQQFLLKIPGLASAVLTTERIRFNSALAMMLDAGLAIDKALDLAKGNIKNQVLQREMEIVRNKVKHGHSLSPSLKQTSLYPDFYISLLEVGEESGNLAKVFDEIAKRSRQEFETWTEKMTTLIEPLLILLMGGIVGGVVVVMLMSMVAVNDVGF</sequence>